<dbReference type="CDD" id="cd14014">
    <property type="entry name" value="STKc_PknB_like"/>
    <property type="match status" value="1"/>
</dbReference>
<dbReference type="GeneID" id="94827595"/>
<reference evidence="6" key="1">
    <citation type="submission" date="2016-10" db="EMBL/GenBank/DDBJ databases">
        <authorList>
            <person name="Benchimol M."/>
            <person name="Almeida L.G."/>
            <person name="Vasconcelos A.T."/>
            <person name="Perreira-Neves A."/>
            <person name="Rosa I.A."/>
            <person name="Tasca T."/>
            <person name="Bogo M.R."/>
            <person name="de Souza W."/>
        </authorList>
    </citation>
    <scope>NUCLEOTIDE SEQUENCE [LARGE SCALE GENOMIC DNA]</scope>
    <source>
        <strain evidence="6">K</strain>
    </source>
</reference>
<evidence type="ECO:0000313" key="6">
    <source>
        <dbReference type="EMBL" id="OHT05090.1"/>
    </source>
</evidence>
<name>A0A1J4K294_9EUKA</name>
<evidence type="ECO:0000256" key="4">
    <source>
        <dbReference type="RuleBase" id="RU000304"/>
    </source>
</evidence>
<dbReference type="GO" id="GO:0005524">
    <property type="term" value="F:ATP binding"/>
    <property type="evidence" value="ECO:0007669"/>
    <property type="project" value="UniProtKB-UniRule"/>
</dbReference>
<dbReference type="SMART" id="SM00220">
    <property type="entry name" value="S_TKc"/>
    <property type="match status" value="1"/>
</dbReference>
<comment type="similarity">
    <text evidence="4">Belongs to the protein kinase superfamily.</text>
</comment>
<keyword evidence="4" id="KW-0723">Serine/threonine-protein kinase</keyword>
<dbReference type="GO" id="GO:0004674">
    <property type="term" value="F:protein serine/threonine kinase activity"/>
    <property type="evidence" value="ECO:0007669"/>
    <property type="project" value="UniProtKB-KW"/>
</dbReference>
<dbReference type="VEuPathDB" id="TrichDB:TRFO_06100"/>
<organism evidence="6 7">
    <name type="scientific">Tritrichomonas foetus</name>
    <dbReference type="NCBI Taxonomy" id="1144522"/>
    <lineage>
        <taxon>Eukaryota</taxon>
        <taxon>Metamonada</taxon>
        <taxon>Parabasalia</taxon>
        <taxon>Tritrichomonadida</taxon>
        <taxon>Tritrichomonadidae</taxon>
        <taxon>Tritrichomonas</taxon>
    </lineage>
</organism>
<dbReference type="PROSITE" id="PS50011">
    <property type="entry name" value="PROTEIN_KINASE_DOM"/>
    <property type="match status" value="1"/>
</dbReference>
<feature type="domain" description="Protein kinase" evidence="5">
    <location>
        <begin position="34"/>
        <end position="284"/>
    </location>
</feature>
<dbReference type="PANTHER" id="PTHR24362">
    <property type="entry name" value="SERINE/THREONINE-PROTEIN KINASE NEK"/>
    <property type="match status" value="1"/>
</dbReference>
<dbReference type="OrthoDB" id="248923at2759"/>
<comment type="caution">
    <text evidence="6">The sequence shown here is derived from an EMBL/GenBank/DDBJ whole genome shotgun (WGS) entry which is preliminary data.</text>
</comment>
<dbReference type="Gene3D" id="1.10.510.10">
    <property type="entry name" value="Transferase(Phosphotransferase) domain 1"/>
    <property type="match status" value="1"/>
</dbReference>
<dbReference type="InterPro" id="IPR017441">
    <property type="entry name" value="Protein_kinase_ATP_BS"/>
</dbReference>
<keyword evidence="6" id="KW-0808">Transferase</keyword>
<dbReference type="SUPFAM" id="SSF56112">
    <property type="entry name" value="Protein kinase-like (PK-like)"/>
    <property type="match status" value="1"/>
</dbReference>
<keyword evidence="6" id="KW-0418">Kinase</keyword>
<feature type="binding site" evidence="3">
    <location>
        <position position="63"/>
    </location>
    <ligand>
        <name>ATP</name>
        <dbReference type="ChEBI" id="CHEBI:30616"/>
    </ligand>
</feature>
<evidence type="ECO:0000256" key="3">
    <source>
        <dbReference type="PROSITE-ProRule" id="PRU10141"/>
    </source>
</evidence>
<proteinExistence type="inferred from homology"/>
<dbReference type="PANTHER" id="PTHR24362:SF309">
    <property type="entry name" value="PROTEIN KINASE DOMAIN-CONTAINING PROTEIN"/>
    <property type="match status" value="1"/>
</dbReference>
<keyword evidence="2 3" id="KW-0067">ATP-binding</keyword>
<gene>
    <name evidence="6" type="ORF">TRFO_06100</name>
</gene>
<evidence type="ECO:0000256" key="1">
    <source>
        <dbReference type="ARBA" id="ARBA00022741"/>
    </source>
</evidence>
<dbReference type="AlphaFoldDB" id="A0A1J4K294"/>
<dbReference type="Proteomes" id="UP000179807">
    <property type="component" value="Unassembled WGS sequence"/>
</dbReference>
<keyword evidence="7" id="KW-1185">Reference proteome</keyword>
<dbReference type="InterPro" id="IPR011009">
    <property type="entry name" value="Kinase-like_dom_sf"/>
</dbReference>
<evidence type="ECO:0000256" key="2">
    <source>
        <dbReference type="ARBA" id="ARBA00022840"/>
    </source>
</evidence>
<dbReference type="InterPro" id="IPR008271">
    <property type="entry name" value="Ser/Thr_kinase_AS"/>
</dbReference>
<accession>A0A1J4K294</accession>
<dbReference type="Pfam" id="PF00069">
    <property type="entry name" value="Pkinase"/>
    <property type="match status" value="1"/>
</dbReference>
<dbReference type="FunFam" id="1.10.510.10:FF:000571">
    <property type="entry name" value="Maternal embryonic leucine zipper kinase"/>
    <property type="match status" value="1"/>
</dbReference>
<dbReference type="PROSITE" id="PS00107">
    <property type="entry name" value="PROTEIN_KINASE_ATP"/>
    <property type="match status" value="1"/>
</dbReference>
<evidence type="ECO:0000259" key="5">
    <source>
        <dbReference type="PROSITE" id="PS50011"/>
    </source>
</evidence>
<dbReference type="InterPro" id="IPR000719">
    <property type="entry name" value="Prot_kinase_dom"/>
</dbReference>
<protein>
    <submittedName>
        <fullName evidence="6">CAMK family protein kinase</fullName>
    </submittedName>
</protein>
<dbReference type="EMBL" id="MLAK01000771">
    <property type="protein sequence ID" value="OHT05090.1"/>
    <property type="molecule type" value="Genomic_DNA"/>
</dbReference>
<dbReference type="RefSeq" id="XP_068358226.1">
    <property type="nucleotide sequence ID" value="XM_068492891.1"/>
</dbReference>
<evidence type="ECO:0000313" key="7">
    <source>
        <dbReference type="Proteomes" id="UP000179807"/>
    </source>
</evidence>
<dbReference type="PROSITE" id="PS00108">
    <property type="entry name" value="PROTEIN_KINASE_ST"/>
    <property type="match status" value="1"/>
</dbReference>
<sequence length="372" mass="42326">MGEEESDGELKVCIIWDSPFVINRLKEAMEKHDYIMEKKIGSGGFSVVYLAESVKYHQKFVVKVTPHDCDSETDAEISLLMKLSHPNIIQIYEYFFECDFMYIVLEYCPGGSLQSYVKKNGPLPTHLLYPTIAQIISALHCCHSHNIAHRDIKPANILIDKHGRPKLADFGLSCECTNHGCSHKNEFAGSRPFMSPELILKRRHDPFKSDIWALGVTIYYMLVGETPWPPSDKQSEFETAILMGMITFTNLNVDFELVKLIKKMIEVNENKRATIEYLMELDIIKANILKPINLTRLSYQGSLSKLNLSIPQQRKNISLARVRRASIAESEVHTFRSLPIGTLATVANRMNSQQSKKSLKPLSIPTFAPDYE</sequence>
<keyword evidence="1 3" id="KW-0547">Nucleotide-binding</keyword>